<dbReference type="Pfam" id="PF08804">
    <property type="entry name" value="gp32"/>
    <property type="match status" value="1"/>
</dbReference>
<feature type="domain" description="Bacteriophage T4 Gp32 single-stranded DNA-binding" evidence="1">
    <location>
        <begin position="34"/>
        <end position="163"/>
    </location>
</feature>
<organism evidence="2">
    <name type="scientific">viral metagenome</name>
    <dbReference type="NCBI Taxonomy" id="1070528"/>
    <lineage>
        <taxon>unclassified sequences</taxon>
        <taxon>metagenomes</taxon>
        <taxon>organismal metagenomes</taxon>
    </lineage>
</organism>
<dbReference type="AlphaFoldDB" id="A0A6M3JQU4"/>
<sequence length="283" mass="31987">MAKDPYELSADEHSKIKDDMKLSSGGVVCPKYMYNKPCKVCDYIRPLWGKYPKGSKERNIFSQRAAKASFFANVVFKTKPSVAMILELGKRVGDRIIDNINDPEKLWGRWIVHPKAGVGREMTLKKNIKDGYPNYEIDPALDRADWDVPKEALDNVYNLDNILDMIKNGELGDSNHFRVSSLKEGESVNVRFLPPWEGSKVILKPVFRHWGVTQEEVDGTAPFSISFDVEDKKDSGGAVWNETNLSMPKSTGKKCFGQAEFFNMKDEECFKCPVSVECSKAIS</sequence>
<dbReference type="Gene3D" id="3.90.198.10">
    <property type="entry name" value="Replication Fork Single-Stranded Dna Binding Protein"/>
    <property type="match status" value="1"/>
</dbReference>
<dbReference type="GO" id="GO:0003697">
    <property type="term" value="F:single-stranded DNA binding"/>
    <property type="evidence" value="ECO:0007669"/>
    <property type="project" value="InterPro"/>
</dbReference>
<accession>A0A6M3JQU4</accession>
<evidence type="ECO:0000313" key="2">
    <source>
        <dbReference type="EMBL" id="QJA71432.1"/>
    </source>
</evidence>
<evidence type="ECO:0000259" key="1">
    <source>
        <dbReference type="Pfam" id="PF08804"/>
    </source>
</evidence>
<proteinExistence type="predicted"/>
<name>A0A6M3JQU4_9ZZZZ</name>
<reference evidence="2" key="1">
    <citation type="submission" date="2020-03" db="EMBL/GenBank/DDBJ databases">
        <title>The deep terrestrial virosphere.</title>
        <authorList>
            <person name="Holmfeldt K."/>
            <person name="Nilsson E."/>
            <person name="Simone D."/>
            <person name="Lopez-Fernandez M."/>
            <person name="Wu X."/>
            <person name="de Brujin I."/>
            <person name="Lundin D."/>
            <person name="Andersson A."/>
            <person name="Bertilsson S."/>
            <person name="Dopson M."/>
        </authorList>
    </citation>
    <scope>NUCLEOTIDE SEQUENCE</scope>
    <source>
        <strain evidence="2">MM415A03179</strain>
    </source>
</reference>
<dbReference type="InterPro" id="IPR012339">
    <property type="entry name" value="Phage_T4_Gp32_ssDNA-bd"/>
</dbReference>
<protein>
    <recommendedName>
        <fullName evidence="1">Bacteriophage T4 Gp32 single-stranded DNA-binding domain-containing protein</fullName>
    </recommendedName>
</protein>
<dbReference type="InterPro" id="IPR044947">
    <property type="entry name" value="Phage_T4_Gp32_ssDNA-bd_sf"/>
</dbReference>
<gene>
    <name evidence="2" type="ORF">MM415A03179_0006</name>
</gene>
<dbReference type="EMBL" id="MT141873">
    <property type="protein sequence ID" value="QJA71432.1"/>
    <property type="molecule type" value="Genomic_DNA"/>
</dbReference>